<dbReference type="PANTHER" id="PTHR10194">
    <property type="entry name" value="RAS GTPASE-ACTIVATING PROTEINS"/>
    <property type="match status" value="1"/>
</dbReference>
<gene>
    <name evidence="5" type="ORF">KQ657_002247</name>
</gene>
<protein>
    <recommendedName>
        <fullName evidence="7">GTPase activating protein</fullName>
    </recommendedName>
</protein>
<evidence type="ECO:0000256" key="1">
    <source>
        <dbReference type="ARBA" id="ARBA00022468"/>
    </source>
</evidence>
<dbReference type="EMBL" id="JAHMUF010000002">
    <property type="protein sequence ID" value="KAG7195862.1"/>
    <property type="molecule type" value="Genomic_DNA"/>
</dbReference>
<dbReference type="Gene3D" id="1.10.506.10">
    <property type="entry name" value="GTPase Activation - p120gap, domain 1"/>
    <property type="match status" value="1"/>
</dbReference>
<accession>A0A9P7VDN3</accession>
<dbReference type="CDD" id="cd00030">
    <property type="entry name" value="C2"/>
    <property type="match status" value="1"/>
</dbReference>
<dbReference type="InterPro" id="IPR008936">
    <property type="entry name" value="Rho_GTPase_activation_prot"/>
</dbReference>
<feature type="compositionally biased region" description="Polar residues" evidence="2">
    <location>
        <begin position="661"/>
        <end position="676"/>
    </location>
</feature>
<feature type="domain" description="Ras-GAP" evidence="4">
    <location>
        <begin position="608"/>
        <end position="910"/>
    </location>
</feature>
<feature type="region of interest" description="Disordered" evidence="2">
    <location>
        <begin position="775"/>
        <end position="800"/>
    </location>
</feature>
<sequence length="1226" mass="138386">MPSLTAYHKAIIKGKGEFQGSNFFISTDSVNWIHLYSLKISSRGQLCQLDEANNHYLLLQSLQSCFVQIYPNGAAAGQQQTTKRPGVQHPNKKPSSTNDTAPGLGLTDYDPHSFDEPPVIFIKTYENEKLYIRVPLKNNFGGLISCLIIWQSLKPQGLAKKWYSENKVDRSSVSDTPHELLVCRFKVYGPIPKAKNVNVVSGPRAPVYQLNIDSMGNVSDPLTSSDSTNIPPDGKLDHLHEGWFYTMGVLKSNGILNFITELDGTLLYSIDVKSIMSSEIREVHHSIFDNSNILFIGQIKELRYNNLIKTTSAFNLEQYIGPFLTKEGKSIPSNKRILIEFPLHIDLGDWFVGLNYFAQREYIGTFTPRLMINPSNGKENNDSVKLQDYARENFRISKRVTIDIVEAKFDEEFHTMDPKEKVYAEVIMWGLPWSRTAMVNHTMNPFWKEEFLTDLPISTQMIHILIKRCSSQQNVHSTNDKVIGTVYVTPDIFANQLKYSSTMSTGSNITTAQNIMIKTNATPTTNNKSGSTGTTTANGVINGSSNDIVRLTIYDTSNLPIGKLLTRVQLREHHILPPNHFKPLEKMLVNAPLKDLIKYTTDVISTQDFENVSLMLLDIFQGLGIEDKWFKALMEVELINVDRVTRKNYANRGSIESTLVNNNCSSNSTTAPTGLQSAIGPGSGSQNGTTNGHVKKLSTASGGSGIGTSSTNVFNTLFRGSSIFSKSLEKYNLRVGQEYLEKVLGGLFAKIAKEKKNCEVDSRYVKLQYNAMRKGKSVDDPDADSDFDSDEYDSDEEREKDEVVKQMVEENFQNLYGYAEEFWERIYKTSNDLPQQIKIQLKNFRTKVELACDPEDKITALNCLSAFIFLRFFCPAILNPKLFYLTKDHQAGTTQRTLTLLAKILLNLANRQQFSPHKELHLLKMNSFIDKHIPEVYDYFDKITGRKNDFTEKIFDLSSEVERLDLGLSGDATSGELPMTPYLIDNNLRLTELVQLLHTENANYRYSTSFSPSNGFQSDSSVNTSPSPYHNRESSRESTNDFKVDKEKNVYQIGSLEFEKSEFLDLVADNETEGFIKSLCKSDENIFSFITSNITLQDLKKQANTLMIKINELENVLVDFEYPTNFTDLQLWRLYTQDILTKSYFDTSRSCLVFIDSSVSTSGTYKKISENALSVLKLKFADQSTTEESTSEVRGGINPSFSSTNLAGVLKPKKGIFKRLLKRNGP</sequence>
<dbReference type="SUPFAM" id="SSF49562">
    <property type="entry name" value="C2 domain (Calcium/lipid-binding domain, CaLB)"/>
    <property type="match status" value="1"/>
</dbReference>
<feature type="domain" description="C2" evidence="3">
    <location>
        <begin position="379"/>
        <end position="503"/>
    </location>
</feature>
<evidence type="ECO:0000259" key="4">
    <source>
        <dbReference type="PROSITE" id="PS50018"/>
    </source>
</evidence>
<dbReference type="RefSeq" id="XP_043051407.1">
    <property type="nucleotide sequence ID" value="XM_043193019.1"/>
</dbReference>
<keyword evidence="1" id="KW-0343">GTPase activation</keyword>
<dbReference type="SUPFAM" id="SSF48350">
    <property type="entry name" value="GTPase activation domain, GAP"/>
    <property type="match status" value="1"/>
</dbReference>
<evidence type="ECO:0000313" key="5">
    <source>
        <dbReference type="EMBL" id="KAG7195862.1"/>
    </source>
</evidence>
<dbReference type="SMART" id="SM00323">
    <property type="entry name" value="RasGAP"/>
    <property type="match status" value="1"/>
</dbReference>
<dbReference type="InterPro" id="IPR023152">
    <property type="entry name" value="RasGAP_CS"/>
</dbReference>
<dbReference type="PANTHER" id="PTHR10194:SF60">
    <property type="entry name" value="RAS GTPASE-ACTIVATING PROTEIN RASKOL"/>
    <property type="match status" value="1"/>
</dbReference>
<dbReference type="CDD" id="cd05137">
    <property type="entry name" value="RasGAP_CLA2_BUD2"/>
    <property type="match status" value="1"/>
</dbReference>
<feature type="compositionally biased region" description="Polar residues" evidence="2">
    <location>
        <begin position="1011"/>
        <end position="1028"/>
    </location>
</feature>
<dbReference type="GO" id="GO:0007165">
    <property type="term" value="P:signal transduction"/>
    <property type="evidence" value="ECO:0007669"/>
    <property type="project" value="UniProtKB-ARBA"/>
</dbReference>
<dbReference type="PROSITE" id="PS50004">
    <property type="entry name" value="C2"/>
    <property type="match status" value="1"/>
</dbReference>
<feature type="region of interest" description="Disordered" evidence="2">
    <location>
        <begin position="77"/>
        <end position="108"/>
    </location>
</feature>
<dbReference type="AlphaFoldDB" id="A0A9P7VDN3"/>
<feature type="compositionally biased region" description="Acidic residues" evidence="2">
    <location>
        <begin position="780"/>
        <end position="799"/>
    </location>
</feature>
<dbReference type="PROSITE" id="PS00509">
    <property type="entry name" value="RAS_GTPASE_ACTIV_1"/>
    <property type="match status" value="1"/>
</dbReference>
<dbReference type="GO" id="GO:0005096">
    <property type="term" value="F:GTPase activator activity"/>
    <property type="evidence" value="ECO:0007669"/>
    <property type="project" value="UniProtKB-KW"/>
</dbReference>
<feature type="region of interest" description="Disordered" evidence="2">
    <location>
        <begin position="661"/>
        <end position="704"/>
    </location>
</feature>
<dbReference type="InterPro" id="IPR039360">
    <property type="entry name" value="Ras_GTPase"/>
</dbReference>
<dbReference type="Proteomes" id="UP000790833">
    <property type="component" value="Unassembled WGS sequence"/>
</dbReference>
<reference evidence="5" key="1">
    <citation type="submission" date="2021-03" db="EMBL/GenBank/DDBJ databases">
        <authorList>
            <person name="Palmer J.M."/>
        </authorList>
    </citation>
    <scope>NUCLEOTIDE SEQUENCE</scope>
    <source>
        <strain evidence="5">ARV_011</strain>
    </source>
</reference>
<name>A0A9P7VDN3_9ASCO</name>
<evidence type="ECO:0000256" key="2">
    <source>
        <dbReference type="SAM" id="MobiDB-lite"/>
    </source>
</evidence>
<feature type="compositionally biased region" description="Basic and acidic residues" evidence="2">
    <location>
        <begin position="1030"/>
        <end position="1041"/>
    </location>
</feature>
<organism evidence="5 6">
    <name type="scientific">Scheffersomyces spartinae</name>
    <dbReference type="NCBI Taxonomy" id="45513"/>
    <lineage>
        <taxon>Eukaryota</taxon>
        <taxon>Fungi</taxon>
        <taxon>Dikarya</taxon>
        <taxon>Ascomycota</taxon>
        <taxon>Saccharomycotina</taxon>
        <taxon>Pichiomycetes</taxon>
        <taxon>Debaryomycetaceae</taxon>
        <taxon>Scheffersomyces</taxon>
    </lineage>
</organism>
<dbReference type="InterPro" id="IPR000008">
    <property type="entry name" value="C2_dom"/>
</dbReference>
<evidence type="ECO:0008006" key="7">
    <source>
        <dbReference type="Google" id="ProtNLM"/>
    </source>
</evidence>
<evidence type="ECO:0000259" key="3">
    <source>
        <dbReference type="PROSITE" id="PS50004"/>
    </source>
</evidence>
<feature type="region of interest" description="Disordered" evidence="2">
    <location>
        <begin position="1011"/>
        <end position="1041"/>
    </location>
</feature>
<dbReference type="PROSITE" id="PS50018">
    <property type="entry name" value="RAS_GTPASE_ACTIV_2"/>
    <property type="match status" value="1"/>
</dbReference>
<evidence type="ECO:0000313" key="6">
    <source>
        <dbReference type="Proteomes" id="UP000790833"/>
    </source>
</evidence>
<keyword evidence="6" id="KW-1185">Reference proteome</keyword>
<proteinExistence type="predicted"/>
<dbReference type="GeneID" id="66115621"/>
<dbReference type="OrthoDB" id="775356at2759"/>
<comment type="caution">
    <text evidence="5">The sequence shown here is derived from an EMBL/GenBank/DDBJ whole genome shotgun (WGS) entry which is preliminary data.</text>
</comment>
<dbReference type="Pfam" id="PF00616">
    <property type="entry name" value="RasGAP"/>
    <property type="match status" value="1"/>
</dbReference>
<dbReference type="Pfam" id="PF00168">
    <property type="entry name" value="C2"/>
    <property type="match status" value="1"/>
</dbReference>
<dbReference type="InterPro" id="IPR035892">
    <property type="entry name" value="C2_domain_sf"/>
</dbReference>
<dbReference type="InterPro" id="IPR001936">
    <property type="entry name" value="RasGAP_dom"/>
</dbReference>